<proteinExistence type="predicted"/>
<reference evidence="2" key="1">
    <citation type="journal article" date="2017" name="Genome Biol.">
        <title>Comparative genomics reveals high biological diversity and specific adaptations in the industrially and medically important fungal genus Aspergillus.</title>
        <authorList>
            <person name="de Vries R.P."/>
            <person name="Riley R."/>
            <person name="Wiebenga A."/>
            <person name="Aguilar-Osorio G."/>
            <person name="Amillis S."/>
            <person name="Uchima C.A."/>
            <person name="Anderluh G."/>
            <person name="Asadollahi M."/>
            <person name="Askin M."/>
            <person name="Barry K."/>
            <person name="Battaglia E."/>
            <person name="Bayram O."/>
            <person name="Benocci T."/>
            <person name="Braus-Stromeyer S.A."/>
            <person name="Caldana C."/>
            <person name="Canovas D."/>
            <person name="Cerqueira G.C."/>
            <person name="Chen F."/>
            <person name="Chen W."/>
            <person name="Choi C."/>
            <person name="Clum A."/>
            <person name="Dos Santos R.A."/>
            <person name="Damasio A.R."/>
            <person name="Diallinas G."/>
            <person name="Emri T."/>
            <person name="Fekete E."/>
            <person name="Flipphi M."/>
            <person name="Freyberg S."/>
            <person name="Gallo A."/>
            <person name="Gournas C."/>
            <person name="Habgood R."/>
            <person name="Hainaut M."/>
            <person name="Harispe M.L."/>
            <person name="Henrissat B."/>
            <person name="Hilden K.S."/>
            <person name="Hope R."/>
            <person name="Hossain A."/>
            <person name="Karabika E."/>
            <person name="Karaffa L."/>
            <person name="Karanyi Z."/>
            <person name="Krasevec N."/>
            <person name="Kuo A."/>
            <person name="Kusch H."/>
            <person name="LaButti K."/>
            <person name="Lagendijk E.L."/>
            <person name="Lapidus A."/>
            <person name="Levasseur A."/>
            <person name="Lindquist E."/>
            <person name="Lipzen A."/>
            <person name="Logrieco A.F."/>
            <person name="MacCabe A."/>
            <person name="Maekelae M.R."/>
            <person name="Malavazi I."/>
            <person name="Melin P."/>
            <person name="Meyer V."/>
            <person name="Mielnichuk N."/>
            <person name="Miskei M."/>
            <person name="Molnar A.P."/>
            <person name="Mule G."/>
            <person name="Ngan C.Y."/>
            <person name="Orejas M."/>
            <person name="Orosz E."/>
            <person name="Ouedraogo J.P."/>
            <person name="Overkamp K.M."/>
            <person name="Park H.-S."/>
            <person name="Perrone G."/>
            <person name="Piumi F."/>
            <person name="Punt P.J."/>
            <person name="Ram A.F."/>
            <person name="Ramon A."/>
            <person name="Rauscher S."/>
            <person name="Record E."/>
            <person name="Riano-Pachon D.M."/>
            <person name="Robert V."/>
            <person name="Roehrig J."/>
            <person name="Ruller R."/>
            <person name="Salamov A."/>
            <person name="Salih N.S."/>
            <person name="Samson R.A."/>
            <person name="Sandor E."/>
            <person name="Sanguinetti M."/>
            <person name="Schuetze T."/>
            <person name="Sepcic K."/>
            <person name="Shelest E."/>
            <person name="Sherlock G."/>
            <person name="Sophianopoulou V."/>
            <person name="Squina F.M."/>
            <person name="Sun H."/>
            <person name="Susca A."/>
            <person name="Todd R.B."/>
            <person name="Tsang A."/>
            <person name="Unkles S.E."/>
            <person name="van de Wiele N."/>
            <person name="van Rossen-Uffink D."/>
            <person name="Oliveira J.V."/>
            <person name="Vesth T.C."/>
            <person name="Visser J."/>
            <person name="Yu J.-H."/>
            <person name="Zhou M."/>
            <person name="Andersen M.R."/>
            <person name="Archer D.B."/>
            <person name="Baker S.E."/>
            <person name="Benoit I."/>
            <person name="Brakhage A.A."/>
            <person name="Braus G.H."/>
            <person name="Fischer R."/>
            <person name="Frisvad J.C."/>
            <person name="Goldman G.H."/>
            <person name="Houbraken J."/>
            <person name="Oakley B."/>
            <person name="Pocsi I."/>
            <person name="Scazzocchio C."/>
            <person name="Seiboth B."/>
            <person name="vanKuyk P.A."/>
            <person name="Wortman J."/>
            <person name="Dyer P.S."/>
            <person name="Grigoriev I.V."/>
        </authorList>
    </citation>
    <scope>NUCLEOTIDE SEQUENCE [LARGE SCALE GENOMIC DNA]</scope>
    <source>
        <strain evidence="2">CBS 101740 / IMI 381727 / IBT 21946</strain>
    </source>
</reference>
<dbReference type="OMA" id="MAWLPWD"/>
<accession>A0A1L9UVJ5</accession>
<evidence type="ECO:0000313" key="2">
    <source>
        <dbReference type="Proteomes" id="UP000184499"/>
    </source>
</evidence>
<protein>
    <submittedName>
        <fullName evidence="1">Uncharacterized protein</fullName>
    </submittedName>
</protein>
<organism evidence="1 2">
    <name type="scientific">Aspergillus brasiliensis (strain CBS 101740 / IMI 381727 / IBT 21946)</name>
    <dbReference type="NCBI Taxonomy" id="767769"/>
    <lineage>
        <taxon>Eukaryota</taxon>
        <taxon>Fungi</taxon>
        <taxon>Dikarya</taxon>
        <taxon>Ascomycota</taxon>
        <taxon>Pezizomycotina</taxon>
        <taxon>Eurotiomycetes</taxon>
        <taxon>Eurotiomycetidae</taxon>
        <taxon>Eurotiales</taxon>
        <taxon>Aspergillaceae</taxon>
        <taxon>Aspergillus</taxon>
        <taxon>Aspergillus subgen. Circumdati</taxon>
    </lineage>
</organism>
<name>A0A1L9UVJ5_ASPBC</name>
<gene>
    <name evidence="1" type="ORF">ASPBRDRAFT_26243</name>
</gene>
<dbReference type="RefSeq" id="XP_067482938.1">
    <property type="nucleotide sequence ID" value="XM_067622249.1"/>
</dbReference>
<dbReference type="OrthoDB" id="4388159at2759"/>
<dbReference type="EMBL" id="KV878680">
    <property type="protein sequence ID" value="OJJ75691.1"/>
    <property type="molecule type" value="Genomic_DNA"/>
</dbReference>
<dbReference type="VEuPathDB" id="FungiDB:ASPBRDRAFT_26243"/>
<sequence length="191" mass="20650">MAWLPWDQPPSDRNLKRVGYALGILILEGPTPPLSLSDSRKLASCQRVTATASLWPSPPSIQCSAALRLSCTTIRLCPNDARRVRRTIQVPNVSVATGAGGAAVLASSGPSPVEWGLIRIVTWSPMGLSGVTTQQHPERRARTVEDKRNEAYGGVDCETLGMTYPKNAESETGLKHVFWLDGPVREKMSSG</sequence>
<dbReference type="GeneID" id="93574737"/>
<evidence type="ECO:0000313" key="1">
    <source>
        <dbReference type="EMBL" id="OJJ75691.1"/>
    </source>
</evidence>
<dbReference type="Proteomes" id="UP000184499">
    <property type="component" value="Unassembled WGS sequence"/>
</dbReference>
<keyword evidence="2" id="KW-1185">Reference proteome</keyword>
<dbReference type="AlphaFoldDB" id="A0A1L9UVJ5"/>